<evidence type="ECO:0000313" key="3">
    <source>
        <dbReference type="EMBL" id="GAA5065484.1"/>
    </source>
</evidence>
<protein>
    <submittedName>
        <fullName evidence="3">M20 family metallopeptidase</fullName>
    </submittedName>
</protein>
<feature type="region of interest" description="Disordered" evidence="1">
    <location>
        <begin position="450"/>
        <end position="480"/>
    </location>
</feature>
<dbReference type="SUPFAM" id="SSF53187">
    <property type="entry name" value="Zn-dependent exopeptidases"/>
    <property type="match status" value="1"/>
</dbReference>
<keyword evidence="4" id="KW-1185">Reference proteome</keyword>
<dbReference type="Pfam" id="PF07687">
    <property type="entry name" value="M20_dimer"/>
    <property type="match status" value="1"/>
</dbReference>
<dbReference type="GO" id="GO:0071713">
    <property type="term" value="F:para-aminobenzoyl-glutamate hydrolase activity"/>
    <property type="evidence" value="ECO:0007669"/>
    <property type="project" value="TreeGrafter"/>
</dbReference>
<dbReference type="Gene3D" id="3.30.70.360">
    <property type="match status" value="1"/>
</dbReference>
<organism evidence="3 4">
    <name type="scientific">Haladaptatus pallidirubidus</name>
    <dbReference type="NCBI Taxonomy" id="1008152"/>
    <lineage>
        <taxon>Archaea</taxon>
        <taxon>Methanobacteriati</taxon>
        <taxon>Methanobacteriota</taxon>
        <taxon>Stenosarchaea group</taxon>
        <taxon>Halobacteria</taxon>
        <taxon>Halobacteriales</taxon>
        <taxon>Haladaptataceae</taxon>
        <taxon>Haladaptatus</taxon>
    </lineage>
</organism>
<comment type="caution">
    <text evidence="3">The sequence shown here is derived from an EMBL/GenBank/DDBJ whole genome shotgun (WGS) entry which is preliminary data.</text>
</comment>
<dbReference type="SUPFAM" id="SSF55031">
    <property type="entry name" value="Bacterial exopeptidase dimerisation domain"/>
    <property type="match status" value="1"/>
</dbReference>
<evidence type="ECO:0000313" key="4">
    <source>
        <dbReference type="Proteomes" id="UP001501729"/>
    </source>
</evidence>
<accession>A0AAV3US96</accession>
<gene>
    <name evidence="3" type="ORF">GCM10025751_56470</name>
</gene>
<dbReference type="EMBL" id="BAABKX010000030">
    <property type="protein sequence ID" value="GAA5065484.1"/>
    <property type="molecule type" value="Genomic_DNA"/>
</dbReference>
<dbReference type="PANTHER" id="PTHR30575:SF0">
    <property type="entry name" value="XAA-ARG DIPEPTIDASE"/>
    <property type="match status" value="1"/>
</dbReference>
<dbReference type="GO" id="GO:0016805">
    <property type="term" value="F:dipeptidase activity"/>
    <property type="evidence" value="ECO:0007669"/>
    <property type="project" value="TreeGrafter"/>
</dbReference>
<dbReference type="PANTHER" id="PTHR30575">
    <property type="entry name" value="PEPTIDASE M20"/>
    <property type="match status" value="1"/>
</dbReference>
<dbReference type="Gene3D" id="3.40.630.10">
    <property type="entry name" value="Zn peptidases"/>
    <property type="match status" value="1"/>
</dbReference>
<evidence type="ECO:0000256" key="1">
    <source>
        <dbReference type="SAM" id="MobiDB-lite"/>
    </source>
</evidence>
<name>A0AAV3US96_9EURY</name>
<reference evidence="3 4" key="1">
    <citation type="journal article" date="2019" name="Int. J. Syst. Evol. Microbiol.">
        <title>The Global Catalogue of Microorganisms (GCM) 10K type strain sequencing project: providing services to taxonomists for standard genome sequencing and annotation.</title>
        <authorList>
            <consortium name="The Broad Institute Genomics Platform"/>
            <consortium name="The Broad Institute Genome Sequencing Center for Infectious Disease"/>
            <person name="Wu L."/>
            <person name="Ma J."/>
        </authorList>
    </citation>
    <scope>NUCLEOTIDE SEQUENCE [LARGE SCALE GENOMIC DNA]</scope>
    <source>
        <strain evidence="3 4">JCM 17504</strain>
    </source>
</reference>
<dbReference type="GO" id="GO:0005737">
    <property type="term" value="C:cytoplasm"/>
    <property type="evidence" value="ECO:0007669"/>
    <property type="project" value="TreeGrafter"/>
</dbReference>
<dbReference type="InterPro" id="IPR011650">
    <property type="entry name" value="Peptidase_M20_dimer"/>
</dbReference>
<dbReference type="InterPro" id="IPR052030">
    <property type="entry name" value="Peptidase_M20/M20A_hydrolases"/>
</dbReference>
<sequence length="480" mass="51853">MIAACEWKGMTKANVFEDIESDRERLISMAQRIWETPELGLHEEQSVQVLIDRLKEEGFDIEVELGEMPTAFVASYGSGNPTVGILGEYDALPDLSQKVTSEHDPVEQGAPGHGCGHNLFGVAGVGGAIGVKRAIERGEIDGTIEFYGCPAEETLVGKVFMARDGAFDHLDAAITWHPGNLSTPTLDRSLALDSIQFTFEGVSAHAAASPESGRSALDAVELLNTGVEYMREHISEKARVHYVITDGGDAPNVVPAEATVWYYVRAPTRAEVERISDWLSDIAGGAAAMTQTEVEHRYITGCWDYLPNHTVTAVIWETMQELGKIGYSDDDHAFAADLKETIAGEQIDASLKDVPEEYVDEIQQTGLYDIPVPPHAEGDVGGGSTEVGDVSWITPTGQFRAATWAVGTPAHTWQATAANGDFGQKGAVYAAKVLGGTAYSLLKHPDIVDRANEEFDETTGEQSYETPLPPEAEPPFDITS</sequence>
<dbReference type="AlphaFoldDB" id="A0AAV3US96"/>
<dbReference type="PIRSF" id="PIRSF037227">
    <property type="entry name" value="Aminobenzoyl-glu_utiliz_pB"/>
    <property type="match status" value="1"/>
</dbReference>
<dbReference type="FunFam" id="3.30.70.360:FF:000004">
    <property type="entry name" value="Peptidase M20 domain-containing protein 2"/>
    <property type="match status" value="1"/>
</dbReference>
<feature type="domain" description="Peptidase M20 dimerisation" evidence="2">
    <location>
        <begin position="195"/>
        <end position="283"/>
    </location>
</feature>
<dbReference type="GO" id="GO:0046657">
    <property type="term" value="P:folic acid catabolic process"/>
    <property type="evidence" value="ECO:0007669"/>
    <property type="project" value="TreeGrafter"/>
</dbReference>
<proteinExistence type="predicted"/>
<dbReference type="InterPro" id="IPR017439">
    <property type="entry name" value="Amidohydrolase"/>
</dbReference>
<dbReference type="InterPro" id="IPR017145">
    <property type="entry name" value="Aminobenzoyl-glu_utiliz_pB"/>
</dbReference>
<dbReference type="Proteomes" id="UP001501729">
    <property type="component" value="Unassembled WGS sequence"/>
</dbReference>
<dbReference type="InterPro" id="IPR036264">
    <property type="entry name" value="Bact_exopeptidase_dim_dom"/>
</dbReference>
<dbReference type="NCBIfam" id="TIGR01891">
    <property type="entry name" value="amidohydrolases"/>
    <property type="match status" value="1"/>
</dbReference>
<evidence type="ECO:0000259" key="2">
    <source>
        <dbReference type="Pfam" id="PF07687"/>
    </source>
</evidence>